<dbReference type="PATRIC" id="fig|1440762.4.peg.3327"/>
<evidence type="ECO:0000313" key="2">
    <source>
        <dbReference type="Proteomes" id="UP000035481"/>
    </source>
</evidence>
<comment type="caution">
    <text evidence="1">The sequence shown here is derived from an EMBL/GenBank/DDBJ whole genome shotgun (WGS) entry which is preliminary data.</text>
</comment>
<organism evidence="1 2">
    <name type="scientific">Dyella japonica DSM 16301</name>
    <dbReference type="NCBI Taxonomy" id="1440762"/>
    <lineage>
        <taxon>Bacteria</taxon>
        <taxon>Pseudomonadati</taxon>
        <taxon>Pseudomonadota</taxon>
        <taxon>Gammaproteobacteria</taxon>
        <taxon>Lysobacterales</taxon>
        <taxon>Rhodanobacteraceae</taxon>
        <taxon>Dyella</taxon>
    </lineage>
</organism>
<dbReference type="EMBL" id="JPLA01000006">
    <property type="protein sequence ID" value="KLD65450.1"/>
    <property type="molecule type" value="Genomic_DNA"/>
</dbReference>
<dbReference type="Proteomes" id="UP000035481">
    <property type="component" value="Unassembled WGS sequence"/>
</dbReference>
<gene>
    <name evidence="1" type="ORF">Y882_02730</name>
</gene>
<reference evidence="1 2" key="1">
    <citation type="journal article" date="2015" name="Antonie Van Leeuwenhoek">
        <title>A phylogenomic and molecular marker based taxonomic framework for the order Xanthomonadales: proposal to transfer the families Algiphilaceae and Solimonadaceae to the order Nevskiales ord. nov. and to create a new family within the order Xanthomonadales, the family Rhodanobacteraceae fam. nov., containing the genus Rhodanobacter and its closest relatives.</title>
        <authorList>
            <person name="Naushad S."/>
            <person name="Adeolu M."/>
            <person name="Wong S."/>
            <person name="Sohail M."/>
            <person name="Schellhorn H.E."/>
            <person name="Gupta R.S."/>
        </authorList>
    </citation>
    <scope>NUCLEOTIDE SEQUENCE [LARGE SCALE GENOMIC DNA]</scope>
    <source>
        <strain evidence="1 2">DSM 16301</strain>
    </source>
</reference>
<accession>A0A0G9H6I5</accession>
<name>A0A0G9H6I5_9GAMM</name>
<evidence type="ECO:0000313" key="1">
    <source>
        <dbReference type="EMBL" id="KLD65450.1"/>
    </source>
</evidence>
<sequence>MSTPGDLQVALSIDITLDVMSHATDRMSIALYQRTHDGQERKLIHAAFAPHEAQVDPSLDMIWFGEACVALPWPDLLKVADFLRLDIPQTVLPATAGGSLCPMTAVAGASLASAA</sequence>
<dbReference type="AlphaFoldDB" id="A0A0G9H6I5"/>
<proteinExistence type="predicted"/>
<dbReference type="RefSeq" id="WP_046970335.1">
    <property type="nucleotide sequence ID" value="NZ_JPLA01000006.1"/>
</dbReference>
<protein>
    <submittedName>
        <fullName evidence="1">Uncharacterized protein</fullName>
    </submittedName>
</protein>
<dbReference type="STRING" id="1440762.Y882_02730"/>